<gene>
    <name evidence="1" type="ORF">E2C01_063987</name>
</gene>
<evidence type="ECO:0000313" key="2">
    <source>
        <dbReference type="Proteomes" id="UP000324222"/>
    </source>
</evidence>
<dbReference type="Proteomes" id="UP000324222">
    <property type="component" value="Unassembled WGS sequence"/>
</dbReference>
<comment type="caution">
    <text evidence="1">The sequence shown here is derived from an EMBL/GenBank/DDBJ whole genome shotgun (WGS) entry which is preliminary data.</text>
</comment>
<protein>
    <submittedName>
        <fullName evidence="1">Uncharacterized protein</fullName>
    </submittedName>
</protein>
<dbReference type="EMBL" id="VSRR010029938">
    <property type="protein sequence ID" value="MPC69755.1"/>
    <property type="molecule type" value="Genomic_DNA"/>
</dbReference>
<organism evidence="1 2">
    <name type="scientific">Portunus trituberculatus</name>
    <name type="common">Swimming crab</name>
    <name type="synonym">Neptunus trituberculatus</name>
    <dbReference type="NCBI Taxonomy" id="210409"/>
    <lineage>
        <taxon>Eukaryota</taxon>
        <taxon>Metazoa</taxon>
        <taxon>Ecdysozoa</taxon>
        <taxon>Arthropoda</taxon>
        <taxon>Crustacea</taxon>
        <taxon>Multicrustacea</taxon>
        <taxon>Malacostraca</taxon>
        <taxon>Eumalacostraca</taxon>
        <taxon>Eucarida</taxon>
        <taxon>Decapoda</taxon>
        <taxon>Pleocyemata</taxon>
        <taxon>Brachyura</taxon>
        <taxon>Eubrachyura</taxon>
        <taxon>Portunoidea</taxon>
        <taxon>Portunidae</taxon>
        <taxon>Portuninae</taxon>
        <taxon>Portunus</taxon>
    </lineage>
</organism>
<dbReference type="AlphaFoldDB" id="A0A5B7HJN0"/>
<reference evidence="1 2" key="1">
    <citation type="submission" date="2019-05" db="EMBL/GenBank/DDBJ databases">
        <title>Another draft genome of Portunus trituberculatus and its Hox gene families provides insights of decapod evolution.</title>
        <authorList>
            <person name="Jeong J.-H."/>
            <person name="Song I."/>
            <person name="Kim S."/>
            <person name="Choi T."/>
            <person name="Kim D."/>
            <person name="Ryu S."/>
            <person name="Kim W."/>
        </authorList>
    </citation>
    <scope>NUCLEOTIDE SEQUENCE [LARGE SCALE GENOMIC DNA]</scope>
    <source>
        <tissue evidence="1">Muscle</tissue>
    </source>
</reference>
<keyword evidence="2" id="KW-1185">Reference proteome</keyword>
<sequence length="105" mass="11413">MSANTARDKYVEYFITGGRVAGQDGTPRSYSTWRKTLLDRSLALISPRPANEMQVLMKPQETVASYVGVHSNICNSSRSGIALHQGISRVALPTKRVATTSEGSN</sequence>
<evidence type="ECO:0000313" key="1">
    <source>
        <dbReference type="EMBL" id="MPC69755.1"/>
    </source>
</evidence>
<name>A0A5B7HJN0_PORTR</name>
<accession>A0A5B7HJN0</accession>
<proteinExistence type="predicted"/>